<dbReference type="Pfam" id="PF22493">
    <property type="entry name" value="PUF_NOP9"/>
    <property type="match status" value="1"/>
</dbReference>
<dbReference type="GO" id="GO:0000480">
    <property type="term" value="P:endonucleolytic cleavage in 5'-ETS of tricistronic rRNA transcript (SSU-rRNA, 5.8S rRNA, LSU-rRNA)"/>
    <property type="evidence" value="ECO:0007669"/>
    <property type="project" value="TreeGrafter"/>
</dbReference>
<dbReference type="eggNOG" id="ENOG502STYA">
    <property type="taxonomic scope" value="Eukaryota"/>
</dbReference>
<dbReference type="GO" id="GO:0030686">
    <property type="term" value="C:90S preribosome"/>
    <property type="evidence" value="ECO:0007669"/>
    <property type="project" value="TreeGrafter"/>
</dbReference>
<dbReference type="VEuPathDB" id="PiroplasmaDB:BEWA_003320"/>
<dbReference type="STRING" id="1537102.L0B1E4"/>
<dbReference type="InterPro" id="IPR040000">
    <property type="entry name" value="NOP9"/>
</dbReference>
<dbReference type="InterPro" id="IPR016024">
    <property type="entry name" value="ARM-type_fold"/>
</dbReference>
<sequence length="545" mass="61836">MHKNTNLQIPSICTHQTLSKYLEKLIGLLALSLIEDDKENLEEKLNLCRELVSTLVFKGNVEVISKNVFGSHVLQTLLQCITVFQKYDDKLDELLQLFASIIEERCLFELLHHNSGSHVLRTLLKVMANVVDSEPFVKNRKVSDETDIIVLSGIQISPWRKEKLLHWSQLWRKDLVGILRTNQACATVCLLLKLFKHQNLLEDEGAEQLVQDLVDATLERCMYCKNSSFALETCIGVCGIATYSKVHRDFISPNLQALSENIFANYAVQAFIQNTFFQESHLRTFIEELQFERLFNTTSSSIIWRLAEACVRVGACESLFVKKVFKTLAIEGGINPWVVVISTGACRNGPFGADSILNGDKPEGSDGTNTENAVLNESRILIKAAGCSILLHMLKFPQKSIQPLLDSFRGFLRIATEQSKILDLACDRHFSRVLQLLLDPKQGLVSEKIVKAVYDSYKDQFIQMANNLNGGFVISSLYTACTPKLKIEMLETLLPQYDAICARNRKLVSIIKLDEFKENQKLFVKKIKKGQSIREMFKDLITFKF</sequence>
<evidence type="ECO:0000256" key="1">
    <source>
        <dbReference type="ARBA" id="ARBA00022737"/>
    </source>
</evidence>
<keyword evidence="3" id="KW-1185">Reference proteome</keyword>
<dbReference type="SUPFAM" id="SSF48371">
    <property type="entry name" value="ARM repeat"/>
    <property type="match status" value="2"/>
</dbReference>
<dbReference type="InterPro" id="IPR011989">
    <property type="entry name" value="ARM-like"/>
</dbReference>
<dbReference type="PANTHER" id="PTHR13102:SF0">
    <property type="entry name" value="NUCLEOLAR PROTEIN 9"/>
    <property type="match status" value="1"/>
</dbReference>
<dbReference type="RefSeq" id="XP_004830590.1">
    <property type="nucleotide sequence ID" value="XM_004830533.1"/>
</dbReference>
<dbReference type="Proteomes" id="UP000031512">
    <property type="component" value="Chromosome 3"/>
</dbReference>
<evidence type="ECO:0000313" key="3">
    <source>
        <dbReference type="Proteomes" id="UP000031512"/>
    </source>
</evidence>
<dbReference type="GeneID" id="15806320"/>
<dbReference type="GO" id="GO:0000056">
    <property type="term" value="P:ribosomal small subunit export from nucleus"/>
    <property type="evidence" value="ECO:0007669"/>
    <property type="project" value="TreeGrafter"/>
</dbReference>
<protein>
    <submittedName>
        <fullName evidence="2">Uncharacterized protein</fullName>
    </submittedName>
</protein>
<dbReference type="AlphaFoldDB" id="L0B1E4"/>
<dbReference type="OrthoDB" id="668540at2759"/>
<dbReference type="GO" id="GO:0030688">
    <property type="term" value="C:preribosome, small subunit precursor"/>
    <property type="evidence" value="ECO:0007669"/>
    <property type="project" value="TreeGrafter"/>
</dbReference>
<evidence type="ECO:0000313" key="2">
    <source>
        <dbReference type="EMBL" id="AFZ80924.1"/>
    </source>
</evidence>
<gene>
    <name evidence="2" type="ORF">BEWA_003320</name>
</gene>
<dbReference type="KEGG" id="beq:BEWA_003320"/>
<keyword evidence="1" id="KW-0677">Repeat</keyword>
<accession>L0B1E4</accession>
<organism evidence="2 3">
    <name type="scientific">Theileria equi strain WA</name>
    <dbReference type="NCBI Taxonomy" id="1537102"/>
    <lineage>
        <taxon>Eukaryota</taxon>
        <taxon>Sar</taxon>
        <taxon>Alveolata</taxon>
        <taxon>Apicomplexa</taxon>
        <taxon>Aconoidasida</taxon>
        <taxon>Piroplasmida</taxon>
        <taxon>Theileriidae</taxon>
        <taxon>Theileria</taxon>
    </lineage>
</organism>
<name>L0B1E4_THEEQ</name>
<dbReference type="GO" id="GO:0000472">
    <property type="term" value="P:endonucleolytic cleavage to generate mature 5'-end of SSU-rRNA from (SSU-rRNA, 5.8S rRNA, LSU-rRNA)"/>
    <property type="evidence" value="ECO:0007669"/>
    <property type="project" value="TreeGrafter"/>
</dbReference>
<dbReference type="GO" id="GO:0003723">
    <property type="term" value="F:RNA binding"/>
    <property type="evidence" value="ECO:0007669"/>
    <property type="project" value="InterPro"/>
</dbReference>
<dbReference type="SMART" id="SM00025">
    <property type="entry name" value="Pumilio"/>
    <property type="match status" value="5"/>
</dbReference>
<proteinExistence type="predicted"/>
<dbReference type="Gene3D" id="1.25.10.10">
    <property type="entry name" value="Leucine-rich Repeat Variant"/>
    <property type="match status" value="2"/>
</dbReference>
<dbReference type="EMBL" id="CP001670">
    <property type="protein sequence ID" value="AFZ80924.1"/>
    <property type="molecule type" value="Genomic_DNA"/>
</dbReference>
<dbReference type="GO" id="GO:0005730">
    <property type="term" value="C:nucleolus"/>
    <property type="evidence" value="ECO:0007669"/>
    <property type="project" value="TreeGrafter"/>
</dbReference>
<dbReference type="InterPro" id="IPR001313">
    <property type="entry name" value="Pumilio_RNA-bd_rpt"/>
</dbReference>
<dbReference type="PANTHER" id="PTHR13102">
    <property type="entry name" value="NUCLEOLAR PROTEIN 9"/>
    <property type="match status" value="1"/>
</dbReference>
<reference evidence="2 3" key="1">
    <citation type="journal article" date="2012" name="BMC Genomics">
        <title>Comparative genomic analysis and phylogenetic position of Theileria equi.</title>
        <authorList>
            <person name="Kappmeyer L.S."/>
            <person name="Thiagarajan M."/>
            <person name="Herndon D.R."/>
            <person name="Ramsay J.D."/>
            <person name="Caler E."/>
            <person name="Djikeng A."/>
            <person name="Gillespie J.J."/>
            <person name="Lau A.O."/>
            <person name="Roalson E.H."/>
            <person name="Silva J.C."/>
            <person name="Silva M.G."/>
            <person name="Suarez C.E."/>
            <person name="Ueti M.W."/>
            <person name="Nene V.M."/>
            <person name="Mealey R.H."/>
            <person name="Knowles D.P."/>
            <person name="Brayton K.A."/>
        </authorList>
    </citation>
    <scope>NUCLEOTIDE SEQUENCE [LARGE SCALE GENOMIC DNA]</scope>
    <source>
        <strain evidence="2 3">WA</strain>
    </source>
</reference>
<dbReference type="GO" id="GO:0000447">
    <property type="term" value="P:endonucleolytic cleavage in ITS1 to separate SSU-rRNA from 5.8S rRNA and LSU-rRNA from tricistronic rRNA transcript (SSU-rRNA, 5.8S rRNA, LSU-rRNA)"/>
    <property type="evidence" value="ECO:0007669"/>
    <property type="project" value="TreeGrafter"/>
</dbReference>